<dbReference type="GO" id="GO:0005886">
    <property type="term" value="C:plasma membrane"/>
    <property type="evidence" value="ECO:0007669"/>
    <property type="project" value="UniProtKB-SubCell"/>
</dbReference>
<keyword evidence="3 6" id="KW-0812">Transmembrane</keyword>
<dbReference type="InterPro" id="IPR002781">
    <property type="entry name" value="TM_pro_TauE-like"/>
</dbReference>
<dbReference type="PANTHER" id="PTHR43701:SF2">
    <property type="entry name" value="MEMBRANE TRANSPORTER PROTEIN YJNA-RELATED"/>
    <property type="match status" value="1"/>
</dbReference>
<dbReference type="PANTHER" id="PTHR43701">
    <property type="entry name" value="MEMBRANE TRANSPORTER PROTEIN MJ0441-RELATED"/>
    <property type="match status" value="1"/>
</dbReference>
<dbReference type="RefSeq" id="WP_197079060.1">
    <property type="nucleotide sequence ID" value="NZ_CP046457.1"/>
</dbReference>
<evidence type="ECO:0000313" key="8">
    <source>
        <dbReference type="Proteomes" id="UP000426444"/>
    </source>
</evidence>
<evidence type="ECO:0000256" key="3">
    <source>
        <dbReference type="ARBA" id="ARBA00022692"/>
    </source>
</evidence>
<dbReference type="Proteomes" id="UP000426444">
    <property type="component" value="Chromosome"/>
</dbReference>
<evidence type="ECO:0000256" key="4">
    <source>
        <dbReference type="ARBA" id="ARBA00022989"/>
    </source>
</evidence>
<name>A0A6I6DGH5_9FIRM</name>
<feature type="transmembrane region" description="Helical" evidence="6">
    <location>
        <begin position="187"/>
        <end position="206"/>
    </location>
</feature>
<keyword evidence="8" id="KW-1185">Reference proteome</keyword>
<gene>
    <name evidence="7" type="ORF">SYNTR_1603</name>
</gene>
<comment type="subcellular location">
    <subcellularLocation>
        <location evidence="6">Cell membrane</location>
        <topology evidence="6">Multi-pass membrane protein</topology>
    </subcellularLocation>
    <subcellularLocation>
        <location evidence="1">Membrane</location>
        <topology evidence="1">Multi-pass membrane protein</topology>
    </subcellularLocation>
</comment>
<feature type="transmembrane region" description="Helical" evidence="6">
    <location>
        <begin position="242"/>
        <end position="260"/>
    </location>
</feature>
<comment type="similarity">
    <text evidence="2 6">Belongs to the 4-toluene sulfonate uptake permease (TSUP) (TC 2.A.102) family.</text>
</comment>
<organism evidence="7 8">
    <name type="scientific">Candidatus Syntrophocurvum alkaliphilum</name>
    <dbReference type="NCBI Taxonomy" id="2293317"/>
    <lineage>
        <taxon>Bacteria</taxon>
        <taxon>Bacillati</taxon>
        <taxon>Bacillota</taxon>
        <taxon>Clostridia</taxon>
        <taxon>Eubacteriales</taxon>
        <taxon>Syntrophomonadaceae</taxon>
        <taxon>Candidatus Syntrophocurvum</taxon>
    </lineage>
</organism>
<feature type="transmembrane region" description="Helical" evidence="6">
    <location>
        <begin position="218"/>
        <end position="236"/>
    </location>
</feature>
<reference evidence="8" key="1">
    <citation type="journal article" date="2019" name="Microbiology">
        <title>Complete Genome Sequence of an Uncultured Bacterium of the Candidate Phylum Bipolaricaulota.</title>
        <authorList>
            <person name="Kadnikov V.V."/>
            <person name="Mardanov A.V."/>
            <person name="Beletsky A.V."/>
            <person name="Frank Y.A."/>
            <person name="Karnachuk O.V."/>
            <person name="Ravin N.V."/>
        </authorList>
    </citation>
    <scope>NUCLEOTIDE SEQUENCE [LARGE SCALE GENOMIC DNA]</scope>
</reference>
<evidence type="ECO:0000313" key="7">
    <source>
        <dbReference type="EMBL" id="QGU00197.1"/>
    </source>
</evidence>
<keyword evidence="5 6" id="KW-0472">Membrane</keyword>
<feature type="transmembrane region" description="Helical" evidence="6">
    <location>
        <begin position="7"/>
        <end position="30"/>
    </location>
</feature>
<keyword evidence="4 6" id="KW-1133">Transmembrane helix</keyword>
<dbReference type="AlphaFoldDB" id="A0A6I6DGH5"/>
<sequence length="264" mass="28055">MGLIIYLIITGILAGILGAILGLGGGIIMLPAIQLLLGFEPLTAVGTTLVAIVFTSISGAYGHYRAGNVLVKKAITIGAGGLIGIIVGSFVFKEYFTEDVSILTLLLGILFFGMCIRMAYESYKEWKIYNAKTNNDLLNKVKTNKQFLYPLFILGIVTGCLTGMLGLGGGFILVPAILWILSLSPSVAVGTTLLAMFPITAFGGAIKLMQGFVDIQAAILLGIGTIIGAQIGVKISSFISPLIFRLLFTVIFAYMSFVYLTSSF</sequence>
<dbReference type="KEGG" id="salq:SYNTR_1603"/>
<feature type="transmembrane region" description="Helical" evidence="6">
    <location>
        <begin position="42"/>
        <end position="62"/>
    </location>
</feature>
<keyword evidence="6" id="KW-1003">Cell membrane</keyword>
<evidence type="ECO:0000256" key="1">
    <source>
        <dbReference type="ARBA" id="ARBA00004141"/>
    </source>
</evidence>
<evidence type="ECO:0000256" key="6">
    <source>
        <dbReference type="RuleBase" id="RU363041"/>
    </source>
</evidence>
<proteinExistence type="inferred from homology"/>
<feature type="transmembrane region" description="Helical" evidence="6">
    <location>
        <begin position="74"/>
        <end position="96"/>
    </location>
</feature>
<dbReference type="Pfam" id="PF01925">
    <property type="entry name" value="TauE"/>
    <property type="match status" value="1"/>
</dbReference>
<protein>
    <recommendedName>
        <fullName evidence="6">Probable membrane transporter protein</fullName>
    </recommendedName>
</protein>
<dbReference type="EMBL" id="CP046457">
    <property type="protein sequence ID" value="QGU00197.1"/>
    <property type="molecule type" value="Genomic_DNA"/>
</dbReference>
<feature type="transmembrane region" description="Helical" evidence="6">
    <location>
        <begin position="102"/>
        <end position="120"/>
    </location>
</feature>
<evidence type="ECO:0000256" key="2">
    <source>
        <dbReference type="ARBA" id="ARBA00009142"/>
    </source>
</evidence>
<dbReference type="InterPro" id="IPR051598">
    <property type="entry name" value="TSUP/Inactive_protease-like"/>
</dbReference>
<feature type="transmembrane region" description="Helical" evidence="6">
    <location>
        <begin position="148"/>
        <end position="181"/>
    </location>
</feature>
<evidence type="ECO:0000256" key="5">
    <source>
        <dbReference type="ARBA" id="ARBA00023136"/>
    </source>
</evidence>
<accession>A0A6I6DGH5</accession>